<evidence type="ECO:0000256" key="5">
    <source>
        <dbReference type="SAM" id="MobiDB-lite"/>
    </source>
</evidence>
<dbReference type="PROSITE" id="PS51999">
    <property type="entry name" value="ZF_GRF"/>
    <property type="match status" value="1"/>
</dbReference>
<feature type="domain" description="GRF-type" evidence="6">
    <location>
        <begin position="258"/>
        <end position="300"/>
    </location>
</feature>
<evidence type="ECO:0000313" key="7">
    <source>
        <dbReference type="EMBL" id="KAH0893989.1"/>
    </source>
</evidence>
<evidence type="ECO:0000256" key="2">
    <source>
        <dbReference type="ARBA" id="ARBA00022771"/>
    </source>
</evidence>
<dbReference type="Proteomes" id="UP000824890">
    <property type="component" value="Unassembled WGS sequence"/>
</dbReference>
<sequence>GVNFSQADDMDELIGTQSLEGLSQASYVPDFDPSQTNNDNDASDWWTPMTTVRKLRKGGSKQSNAPLTSAKWDRWTGGPSKKLQLSDSPMADDGSPQASLYYFTEESWDRFTKWSTNPTALRIGPSVFNLTFAQRIVCAGKWLGNEEMDAMMYIWREKTSLRRWNIDRVAFMNTMFCLQIEKEYEKCKDDKRGYVVPNLLLAYGRGELPSHGRTNRVWGVDVDRLYFPLFINSIMSSVGSSVDSRYQHTKQRGIPKRCNCGKEVHLFTSTTVKNPGRLFHCCPMGSEMDKTHLFKWTDKSVVEEVEDFQDLFDVLLVDNSEFQKSVRASETILNDIRVDLKRWKMQLLVAKKIPSNALES</sequence>
<evidence type="ECO:0000313" key="8">
    <source>
        <dbReference type="Proteomes" id="UP000824890"/>
    </source>
</evidence>
<keyword evidence="8" id="KW-1185">Reference proteome</keyword>
<name>A0ABQ8AN49_BRANA</name>
<feature type="non-terminal residue" evidence="7">
    <location>
        <position position="1"/>
    </location>
</feature>
<feature type="compositionally biased region" description="Polar residues" evidence="5">
    <location>
        <begin position="15"/>
        <end position="26"/>
    </location>
</feature>
<protein>
    <recommendedName>
        <fullName evidence="6">GRF-type domain-containing protein</fullName>
    </recommendedName>
</protein>
<organism evidence="7 8">
    <name type="scientific">Brassica napus</name>
    <name type="common">Rape</name>
    <dbReference type="NCBI Taxonomy" id="3708"/>
    <lineage>
        <taxon>Eukaryota</taxon>
        <taxon>Viridiplantae</taxon>
        <taxon>Streptophyta</taxon>
        <taxon>Embryophyta</taxon>
        <taxon>Tracheophyta</taxon>
        <taxon>Spermatophyta</taxon>
        <taxon>Magnoliopsida</taxon>
        <taxon>eudicotyledons</taxon>
        <taxon>Gunneridae</taxon>
        <taxon>Pentapetalae</taxon>
        <taxon>rosids</taxon>
        <taxon>malvids</taxon>
        <taxon>Brassicales</taxon>
        <taxon>Brassicaceae</taxon>
        <taxon>Brassiceae</taxon>
        <taxon>Brassica</taxon>
    </lineage>
</organism>
<gene>
    <name evidence="7" type="ORF">HID58_056418</name>
</gene>
<evidence type="ECO:0000256" key="3">
    <source>
        <dbReference type="ARBA" id="ARBA00022833"/>
    </source>
</evidence>
<evidence type="ECO:0000259" key="6">
    <source>
        <dbReference type="PROSITE" id="PS51999"/>
    </source>
</evidence>
<keyword evidence="3" id="KW-0862">Zinc</keyword>
<reference evidence="7 8" key="1">
    <citation type="submission" date="2021-05" db="EMBL/GenBank/DDBJ databases">
        <title>Genome Assembly of Synthetic Allotetraploid Brassica napus Reveals Homoeologous Exchanges between Subgenomes.</title>
        <authorList>
            <person name="Davis J.T."/>
        </authorList>
    </citation>
    <scope>NUCLEOTIDE SEQUENCE [LARGE SCALE GENOMIC DNA]</scope>
    <source>
        <strain evidence="8">cv. Da-Ae</strain>
        <tissue evidence="7">Seedling</tissue>
    </source>
</reference>
<dbReference type="PANTHER" id="PTHR33248">
    <property type="entry name" value="ZINC ION-BINDING PROTEIN"/>
    <property type="match status" value="1"/>
</dbReference>
<dbReference type="EMBL" id="JAGKQM010000013">
    <property type="protein sequence ID" value="KAH0893989.1"/>
    <property type="molecule type" value="Genomic_DNA"/>
</dbReference>
<proteinExistence type="predicted"/>
<evidence type="ECO:0000256" key="4">
    <source>
        <dbReference type="PROSITE-ProRule" id="PRU01343"/>
    </source>
</evidence>
<dbReference type="InterPro" id="IPR010666">
    <property type="entry name" value="Znf_GRF"/>
</dbReference>
<keyword evidence="1" id="KW-0479">Metal-binding</keyword>
<keyword evidence="2 4" id="KW-0863">Zinc-finger</keyword>
<dbReference type="Pfam" id="PF06839">
    <property type="entry name" value="Zn_ribbon_GRF"/>
    <property type="match status" value="1"/>
</dbReference>
<comment type="caution">
    <text evidence="7">The sequence shown here is derived from an EMBL/GenBank/DDBJ whole genome shotgun (WGS) entry which is preliminary data.</text>
</comment>
<evidence type="ECO:0000256" key="1">
    <source>
        <dbReference type="ARBA" id="ARBA00022723"/>
    </source>
</evidence>
<feature type="region of interest" description="Disordered" evidence="5">
    <location>
        <begin position="1"/>
        <end position="93"/>
    </location>
</feature>
<accession>A0ABQ8AN49</accession>